<dbReference type="SUPFAM" id="SSF51695">
    <property type="entry name" value="PLC-like phosphodiesterases"/>
    <property type="match status" value="1"/>
</dbReference>
<protein>
    <recommendedName>
        <fullName evidence="1">GP-PDE domain-containing protein</fullName>
    </recommendedName>
</protein>
<dbReference type="Proteomes" id="UP000186465">
    <property type="component" value="Unassembled WGS sequence"/>
</dbReference>
<gene>
    <name evidence="2" type="ORF">BM477_01940</name>
</gene>
<accession>A0A1Q5PRQ4</accession>
<evidence type="ECO:0000313" key="3">
    <source>
        <dbReference type="Proteomes" id="UP000186465"/>
    </source>
</evidence>
<proteinExistence type="predicted"/>
<dbReference type="STRING" id="156892.BM477_01940"/>
<feature type="domain" description="GP-PDE" evidence="1">
    <location>
        <begin position="12"/>
        <end position="269"/>
    </location>
</feature>
<evidence type="ECO:0000313" key="2">
    <source>
        <dbReference type="EMBL" id="OKL50179.1"/>
    </source>
</evidence>
<keyword evidence="3" id="KW-1185">Reference proteome</keyword>
<evidence type="ECO:0000259" key="1">
    <source>
        <dbReference type="PROSITE" id="PS51704"/>
    </source>
</evidence>
<dbReference type="EMBL" id="MPDM01000002">
    <property type="protein sequence ID" value="OKL50179.1"/>
    <property type="molecule type" value="Genomic_DNA"/>
</dbReference>
<dbReference type="InterPro" id="IPR030395">
    <property type="entry name" value="GP_PDE_dom"/>
</dbReference>
<name>A0A1Q5PRQ4_9ACTO</name>
<dbReference type="GO" id="GO:0008081">
    <property type="term" value="F:phosphoric diester hydrolase activity"/>
    <property type="evidence" value="ECO:0007669"/>
    <property type="project" value="InterPro"/>
</dbReference>
<dbReference type="PROSITE" id="PS51704">
    <property type="entry name" value="GP_PDE"/>
    <property type="match status" value="1"/>
</dbReference>
<comment type="caution">
    <text evidence="2">The sequence shown here is derived from an EMBL/GenBank/DDBJ whole genome shotgun (WGS) entry which is preliminary data.</text>
</comment>
<dbReference type="AlphaFoldDB" id="A0A1Q5PRQ4"/>
<reference evidence="3" key="1">
    <citation type="submission" date="2016-11" db="EMBL/GenBank/DDBJ databases">
        <title>Actinomyces gypaetusis sp. nov. isolated from Gypaetus barbatus in Qinghai Tibet Plateau China.</title>
        <authorList>
            <person name="Meng X."/>
        </authorList>
    </citation>
    <scope>NUCLEOTIDE SEQUENCE [LARGE SCALE GENOMIC DNA]</scope>
    <source>
        <strain evidence="3">DSM 15383</strain>
    </source>
</reference>
<dbReference type="InterPro" id="IPR017946">
    <property type="entry name" value="PLC-like_Pdiesterase_TIM-brl"/>
</dbReference>
<organism evidence="2 3">
    <name type="scientific">Boudabousia marimammalium</name>
    <dbReference type="NCBI Taxonomy" id="156892"/>
    <lineage>
        <taxon>Bacteria</taxon>
        <taxon>Bacillati</taxon>
        <taxon>Actinomycetota</taxon>
        <taxon>Actinomycetes</taxon>
        <taxon>Actinomycetales</taxon>
        <taxon>Actinomycetaceae</taxon>
        <taxon>Boudabousia</taxon>
    </lineage>
</organism>
<dbReference type="PANTHER" id="PTHR46211:SF14">
    <property type="entry name" value="GLYCEROPHOSPHODIESTER PHOSPHODIESTERASE"/>
    <property type="match status" value="1"/>
</dbReference>
<dbReference type="PANTHER" id="PTHR46211">
    <property type="entry name" value="GLYCEROPHOSPHORYL DIESTER PHOSPHODIESTERASE"/>
    <property type="match status" value="1"/>
</dbReference>
<dbReference type="Pfam" id="PF03009">
    <property type="entry name" value="GDPD"/>
    <property type="match status" value="1"/>
</dbReference>
<dbReference type="Gene3D" id="3.20.20.190">
    <property type="entry name" value="Phosphatidylinositol (PI) phosphodiesterase"/>
    <property type="match status" value="1"/>
</dbReference>
<dbReference type="GO" id="GO:0006629">
    <property type="term" value="P:lipid metabolic process"/>
    <property type="evidence" value="ECO:0007669"/>
    <property type="project" value="InterPro"/>
</dbReference>
<sequence length="271" mass="29917">MIAELWGRPHAPLVVAHRGMSGHYLENTSASFEAAVKLPADVIETDARTTKDGVAVLIHDPDLSTVSDVSTPVQALTWDEIKRIKLHDSSTLMRVDEALSAFPDTYFNIDMKDEGALDSVFSAVQDTNAQERVCISSFSDSRLQALRARTQGRIATSLSPLEVLRLMILSSVRYLPGSTQSRKAQLRKLILSGQSRFNDRVLAAQVPVRTIFDLVPVITPSFVATAHSAGFDVHVWTINELDMIPSLIGDKHRVDAIITDYPLEVSQVIKR</sequence>